<gene>
    <name evidence="4" type="ORF">P5673_008654</name>
</gene>
<protein>
    <submittedName>
        <fullName evidence="4">Kelch-like protein 12</fullName>
    </submittedName>
</protein>
<dbReference type="InterPro" id="IPR011333">
    <property type="entry name" value="SKP1/BTB/POZ_sf"/>
</dbReference>
<organism evidence="4 5">
    <name type="scientific">Acropora cervicornis</name>
    <name type="common">Staghorn coral</name>
    <dbReference type="NCBI Taxonomy" id="6130"/>
    <lineage>
        <taxon>Eukaryota</taxon>
        <taxon>Metazoa</taxon>
        <taxon>Cnidaria</taxon>
        <taxon>Anthozoa</taxon>
        <taxon>Hexacorallia</taxon>
        <taxon>Scleractinia</taxon>
        <taxon>Astrocoeniina</taxon>
        <taxon>Acroporidae</taxon>
        <taxon>Acropora</taxon>
    </lineage>
</organism>
<dbReference type="Pfam" id="PF24681">
    <property type="entry name" value="Kelch_KLHDC2_KLHL20_DRC7"/>
    <property type="match status" value="1"/>
</dbReference>
<dbReference type="SUPFAM" id="SSF117281">
    <property type="entry name" value="Kelch motif"/>
    <property type="match status" value="2"/>
</dbReference>
<dbReference type="AlphaFoldDB" id="A0AAD9QT41"/>
<dbReference type="SMART" id="SM00875">
    <property type="entry name" value="BACK"/>
    <property type="match status" value="1"/>
</dbReference>
<dbReference type="PIRSF" id="PIRSF037037">
    <property type="entry name" value="Kelch-like_protein_gigaxonin"/>
    <property type="match status" value="1"/>
</dbReference>
<evidence type="ECO:0000256" key="2">
    <source>
        <dbReference type="ARBA" id="ARBA00022737"/>
    </source>
</evidence>
<keyword evidence="5" id="KW-1185">Reference proteome</keyword>
<accession>A0AAD9QT41</accession>
<dbReference type="SUPFAM" id="SSF54695">
    <property type="entry name" value="POZ domain"/>
    <property type="match status" value="1"/>
</dbReference>
<dbReference type="SMART" id="SM00612">
    <property type="entry name" value="Kelch"/>
    <property type="match status" value="5"/>
</dbReference>
<dbReference type="Pfam" id="PF00651">
    <property type="entry name" value="BTB"/>
    <property type="match status" value="1"/>
</dbReference>
<dbReference type="Proteomes" id="UP001249851">
    <property type="component" value="Unassembled WGS sequence"/>
</dbReference>
<evidence type="ECO:0000313" key="5">
    <source>
        <dbReference type="Proteomes" id="UP001249851"/>
    </source>
</evidence>
<comment type="caution">
    <text evidence="4">The sequence shown here is derived from an EMBL/GenBank/DDBJ whole genome shotgun (WGS) entry which is preliminary data.</text>
</comment>
<dbReference type="InterPro" id="IPR017096">
    <property type="entry name" value="BTB-kelch_protein"/>
</dbReference>
<dbReference type="PANTHER" id="PTHR45632">
    <property type="entry name" value="LD33804P"/>
    <property type="match status" value="1"/>
</dbReference>
<dbReference type="Gene3D" id="1.25.40.420">
    <property type="match status" value="1"/>
</dbReference>
<feature type="domain" description="BTB" evidence="3">
    <location>
        <begin position="36"/>
        <end position="103"/>
    </location>
</feature>
<dbReference type="Pfam" id="PF07707">
    <property type="entry name" value="BACK"/>
    <property type="match status" value="1"/>
</dbReference>
<evidence type="ECO:0000256" key="1">
    <source>
        <dbReference type="ARBA" id="ARBA00022441"/>
    </source>
</evidence>
<dbReference type="EMBL" id="JARQWQ010000015">
    <property type="protein sequence ID" value="KAK2566895.1"/>
    <property type="molecule type" value="Genomic_DNA"/>
</dbReference>
<dbReference type="InterPro" id="IPR011705">
    <property type="entry name" value="BACK"/>
</dbReference>
<reference evidence="4" key="2">
    <citation type="journal article" date="2023" name="Science">
        <title>Genomic signatures of disease resistance in endangered staghorn corals.</title>
        <authorList>
            <person name="Vollmer S.V."/>
            <person name="Selwyn J.D."/>
            <person name="Despard B.A."/>
            <person name="Roesel C.L."/>
        </authorList>
    </citation>
    <scope>NUCLEOTIDE SEQUENCE</scope>
    <source>
        <strain evidence="4">K2</strain>
    </source>
</reference>
<proteinExistence type="predicted"/>
<dbReference type="PANTHER" id="PTHR45632:SF3">
    <property type="entry name" value="KELCH-LIKE PROTEIN 32"/>
    <property type="match status" value="1"/>
</dbReference>
<dbReference type="PROSITE" id="PS50097">
    <property type="entry name" value="BTB"/>
    <property type="match status" value="1"/>
</dbReference>
<dbReference type="InterPro" id="IPR006652">
    <property type="entry name" value="Kelch_1"/>
</dbReference>
<dbReference type="InterPro" id="IPR015915">
    <property type="entry name" value="Kelch-typ_b-propeller"/>
</dbReference>
<evidence type="ECO:0000259" key="3">
    <source>
        <dbReference type="PROSITE" id="PS50097"/>
    </source>
</evidence>
<name>A0AAD9QT41_ACRCE</name>
<keyword evidence="2" id="KW-0677">Repeat</keyword>
<dbReference type="Gene3D" id="2.120.10.80">
    <property type="entry name" value="Kelch-type beta propeller"/>
    <property type="match status" value="2"/>
</dbReference>
<keyword evidence="1" id="KW-0880">Kelch repeat</keyword>
<dbReference type="Gene3D" id="3.30.710.10">
    <property type="entry name" value="Potassium Channel Kv1.1, Chain A"/>
    <property type="match status" value="1"/>
</dbReference>
<dbReference type="SMART" id="SM00225">
    <property type="entry name" value="BTB"/>
    <property type="match status" value="1"/>
</dbReference>
<dbReference type="InterPro" id="IPR000210">
    <property type="entry name" value="BTB/POZ_dom"/>
</dbReference>
<evidence type="ECO:0000313" key="4">
    <source>
        <dbReference type="EMBL" id="KAK2566895.1"/>
    </source>
</evidence>
<sequence length="580" mass="64966">MTGLVQDPRKSCLRIEDEADNTLKHLNTQRHSRILCDVVLIVDGEEFPAHKGVLAAHSKFFLTMFTTDMLEKGETRTCINCVSATAMRSLLEFMYGGHLQIHLDNVVELLEASDFLFVAKVKRACCEFLESTVDLENCLTILSIADALCCDGLSRAITKYINQKFTEFAKTEVFLRSGFDNVRKFLSSDDVNVENEEKILEILVDWIKYDPERRKCCKFELFKLVRLPFIPASRLQDLKELATTDIAQSCPQETKKTAARKYYSSVEVIMVTGGCNDSTILSSSCCFIPVVNKWVLLSNMKVPRWRHQMLVLGDQLLVLGGLRDVCVKEPFTPFVEMFSRQSNSWDPVLHQPEVRDVEIDSFCAVSTGNKVLVVGGINSGVNNCTSCVYSIEGSSRTALLSALSVPRAGHCLVTSGERTYAIGGFQTPFTGTMSEGLRSVECYGLEQDTWNRVQPMNERRLFAAAVYLNDKIFVFGGCDGHSILSSCEVYDAKLDQWQYISPMLVTRMKHSAAVCGGKIYVIGGVNARAGPGLRTVECYVPEEDRWTKVPDMQSGRFDHQSSVTNLGYKFLVHAMENNDE</sequence>
<reference evidence="4" key="1">
    <citation type="journal article" date="2023" name="G3 (Bethesda)">
        <title>Whole genome assembly and annotation of the endangered Caribbean coral Acropora cervicornis.</title>
        <authorList>
            <person name="Selwyn J.D."/>
            <person name="Vollmer S.V."/>
        </authorList>
    </citation>
    <scope>NUCLEOTIDE SEQUENCE</scope>
    <source>
        <strain evidence="4">K2</strain>
    </source>
</reference>